<sequence>MNPTTISSSRLNPDLPKWQPATWEEYLAYCDAEHFEGGRAFYHQGYLWIDMGNEGIDHARVNNLFAMLFFLWFSQRGQIWDDLGGCVLEKPQQQGAAPDRLVYIGAGSPQWQAGERRRINLDIWRVPDLVGEVSDTTLATDLDEKKQLYAALKIPEYWAIDIQGNRVIAFCLQENGKYEQVNYSLALEGLPIALLSQTLERLTQETNGTAAQWFAQQIANL</sequence>
<dbReference type="CDD" id="cd06260">
    <property type="entry name" value="DUF820-like"/>
    <property type="match status" value="1"/>
</dbReference>
<dbReference type="InterPro" id="IPR012296">
    <property type="entry name" value="Nuclease_put_TT1808"/>
</dbReference>
<evidence type="ECO:0000313" key="2">
    <source>
        <dbReference type="EMBL" id="MBO0351154.1"/>
    </source>
</evidence>
<dbReference type="InterPro" id="IPR011335">
    <property type="entry name" value="Restrct_endonuc-II-like"/>
</dbReference>
<gene>
    <name evidence="2" type="ORF">J0895_19165</name>
</gene>
<dbReference type="SUPFAM" id="SSF52980">
    <property type="entry name" value="Restriction endonuclease-like"/>
    <property type="match status" value="1"/>
</dbReference>
<accession>A0ABS3FVJ5</accession>
<dbReference type="RefSeq" id="WP_207089606.1">
    <property type="nucleotide sequence ID" value="NZ_JAFLQW010000504.1"/>
</dbReference>
<dbReference type="Proteomes" id="UP000664844">
    <property type="component" value="Unassembled WGS sequence"/>
</dbReference>
<feature type="domain" description="Putative restriction endonuclease" evidence="1">
    <location>
        <begin position="23"/>
        <end position="192"/>
    </location>
</feature>
<reference evidence="2 3" key="1">
    <citation type="submission" date="2021-03" db="EMBL/GenBank/DDBJ databases">
        <title>Metabolic Capacity of the Antarctic Cyanobacterium Phormidium pseudopriestleyi that Sustains Oxygenic Photosynthesis in the Presence of Hydrogen Sulfide.</title>
        <authorList>
            <person name="Lumian J.E."/>
            <person name="Jungblut A.D."/>
            <person name="Dillon M.L."/>
            <person name="Hawes I."/>
            <person name="Doran P.T."/>
            <person name="Mackey T.J."/>
            <person name="Dick G.J."/>
            <person name="Grettenberger C.L."/>
            <person name="Sumner D.Y."/>
        </authorList>
    </citation>
    <scope>NUCLEOTIDE SEQUENCE [LARGE SCALE GENOMIC DNA]</scope>
    <source>
        <strain evidence="2 3">FRX01</strain>
    </source>
</reference>
<dbReference type="EMBL" id="JAFLQW010000504">
    <property type="protein sequence ID" value="MBO0351154.1"/>
    <property type="molecule type" value="Genomic_DNA"/>
</dbReference>
<protein>
    <submittedName>
        <fullName evidence="2">Uma2 family endonuclease</fullName>
    </submittedName>
</protein>
<organism evidence="2 3">
    <name type="scientific">Phormidium pseudopriestleyi FRX01</name>
    <dbReference type="NCBI Taxonomy" id="1759528"/>
    <lineage>
        <taxon>Bacteria</taxon>
        <taxon>Bacillati</taxon>
        <taxon>Cyanobacteriota</taxon>
        <taxon>Cyanophyceae</taxon>
        <taxon>Oscillatoriophycideae</taxon>
        <taxon>Oscillatoriales</taxon>
        <taxon>Oscillatoriaceae</taxon>
        <taxon>Phormidium</taxon>
    </lineage>
</organism>
<keyword evidence="3" id="KW-1185">Reference proteome</keyword>
<keyword evidence="2" id="KW-0255">Endonuclease</keyword>
<proteinExistence type="predicted"/>
<dbReference type="Gene3D" id="3.90.1570.10">
    <property type="entry name" value="tt1808, chain A"/>
    <property type="match status" value="1"/>
</dbReference>
<evidence type="ECO:0000259" key="1">
    <source>
        <dbReference type="Pfam" id="PF05685"/>
    </source>
</evidence>
<comment type="caution">
    <text evidence="2">The sequence shown here is derived from an EMBL/GenBank/DDBJ whole genome shotgun (WGS) entry which is preliminary data.</text>
</comment>
<dbReference type="InterPro" id="IPR008538">
    <property type="entry name" value="Uma2"/>
</dbReference>
<dbReference type="PANTHER" id="PTHR35400:SF1">
    <property type="entry name" value="SLR1083 PROTEIN"/>
    <property type="match status" value="1"/>
</dbReference>
<evidence type="ECO:0000313" key="3">
    <source>
        <dbReference type="Proteomes" id="UP000664844"/>
    </source>
</evidence>
<dbReference type="Pfam" id="PF05685">
    <property type="entry name" value="Uma2"/>
    <property type="match status" value="1"/>
</dbReference>
<dbReference type="PANTHER" id="PTHR35400">
    <property type="entry name" value="SLR1083 PROTEIN"/>
    <property type="match status" value="1"/>
</dbReference>
<keyword evidence="2" id="KW-0540">Nuclease</keyword>
<dbReference type="GO" id="GO:0004519">
    <property type="term" value="F:endonuclease activity"/>
    <property type="evidence" value="ECO:0007669"/>
    <property type="project" value="UniProtKB-KW"/>
</dbReference>
<name>A0ABS3FVJ5_9CYAN</name>
<keyword evidence="2" id="KW-0378">Hydrolase</keyword>